<dbReference type="EMBL" id="MU274936">
    <property type="protein sequence ID" value="KAI0085008.1"/>
    <property type="molecule type" value="Genomic_DNA"/>
</dbReference>
<evidence type="ECO:0000313" key="2">
    <source>
        <dbReference type="Proteomes" id="UP001055072"/>
    </source>
</evidence>
<accession>A0ACB8TSK3</accession>
<sequence>QTDLQKVSVVLTLMKKHFSHLSLKLFLETLFMSSNSLLKTYTGKFLKADRREELMERLWNCGIHMKGKKYNENMVKWVIKKVAKLCSYECDYLTDSASKRPHYDDAQCLRVNAKEVT</sequence>
<organism evidence="1 2">
    <name type="scientific">Irpex rosettiformis</name>
    <dbReference type="NCBI Taxonomy" id="378272"/>
    <lineage>
        <taxon>Eukaryota</taxon>
        <taxon>Fungi</taxon>
        <taxon>Dikarya</taxon>
        <taxon>Basidiomycota</taxon>
        <taxon>Agaricomycotina</taxon>
        <taxon>Agaricomycetes</taxon>
        <taxon>Polyporales</taxon>
        <taxon>Irpicaceae</taxon>
        <taxon>Irpex</taxon>
    </lineage>
</organism>
<dbReference type="Proteomes" id="UP001055072">
    <property type="component" value="Unassembled WGS sequence"/>
</dbReference>
<gene>
    <name evidence="1" type="ORF">BDY19DRAFT_866748</name>
</gene>
<feature type="non-terminal residue" evidence="1">
    <location>
        <position position="1"/>
    </location>
</feature>
<evidence type="ECO:0000313" key="1">
    <source>
        <dbReference type="EMBL" id="KAI0085008.1"/>
    </source>
</evidence>
<proteinExistence type="predicted"/>
<protein>
    <submittedName>
        <fullName evidence="1">Uncharacterized protein</fullName>
    </submittedName>
</protein>
<comment type="caution">
    <text evidence="1">The sequence shown here is derived from an EMBL/GenBank/DDBJ whole genome shotgun (WGS) entry which is preliminary data.</text>
</comment>
<feature type="non-terminal residue" evidence="1">
    <location>
        <position position="117"/>
    </location>
</feature>
<reference evidence="1" key="1">
    <citation type="journal article" date="2021" name="Environ. Microbiol.">
        <title>Gene family expansions and transcriptome signatures uncover fungal adaptations to wood decay.</title>
        <authorList>
            <person name="Hage H."/>
            <person name="Miyauchi S."/>
            <person name="Viragh M."/>
            <person name="Drula E."/>
            <person name="Min B."/>
            <person name="Chaduli D."/>
            <person name="Navarro D."/>
            <person name="Favel A."/>
            <person name="Norest M."/>
            <person name="Lesage-Meessen L."/>
            <person name="Balint B."/>
            <person name="Merenyi Z."/>
            <person name="de Eugenio L."/>
            <person name="Morin E."/>
            <person name="Martinez A.T."/>
            <person name="Baldrian P."/>
            <person name="Stursova M."/>
            <person name="Martinez M.J."/>
            <person name="Novotny C."/>
            <person name="Magnuson J.K."/>
            <person name="Spatafora J.W."/>
            <person name="Maurice S."/>
            <person name="Pangilinan J."/>
            <person name="Andreopoulos W."/>
            <person name="LaButti K."/>
            <person name="Hundley H."/>
            <person name="Na H."/>
            <person name="Kuo A."/>
            <person name="Barry K."/>
            <person name="Lipzen A."/>
            <person name="Henrissat B."/>
            <person name="Riley R."/>
            <person name="Ahrendt S."/>
            <person name="Nagy L.G."/>
            <person name="Grigoriev I.V."/>
            <person name="Martin F."/>
            <person name="Rosso M.N."/>
        </authorList>
    </citation>
    <scope>NUCLEOTIDE SEQUENCE</scope>
    <source>
        <strain evidence="1">CBS 384.51</strain>
    </source>
</reference>
<keyword evidence="2" id="KW-1185">Reference proteome</keyword>
<name>A0ACB8TSK3_9APHY</name>